<reference evidence="6" key="1">
    <citation type="submission" date="2023-03" db="EMBL/GenBank/DDBJ databases">
        <authorList>
            <person name="Steffen K."/>
            <person name="Cardenas P."/>
        </authorList>
    </citation>
    <scope>NUCLEOTIDE SEQUENCE</scope>
</reference>
<evidence type="ECO:0000256" key="4">
    <source>
        <dbReference type="SAM" id="MobiDB-lite"/>
    </source>
</evidence>
<evidence type="ECO:0000313" key="6">
    <source>
        <dbReference type="EMBL" id="CAI8048872.1"/>
    </source>
</evidence>
<dbReference type="Gene3D" id="1.10.260.40">
    <property type="entry name" value="lambda repressor-like DNA-binding domains"/>
    <property type="match status" value="1"/>
</dbReference>
<dbReference type="SUPFAM" id="SSF47413">
    <property type="entry name" value="lambda repressor-like DNA-binding domains"/>
    <property type="match status" value="1"/>
</dbReference>
<sequence>MAEGEWGEVTFKKRPMRAAEAKSQKALNQAQRKGQGIETSKKFTAATNKQHSAAKDTAKLDRETEQLRHDTVTLSLSRALQQARVAKTWSQKDLATRINEKPQVVNEYESGKAIPNQQIIVKLERALGVKLRGKDIGMPLGPKKK</sequence>
<dbReference type="AlphaFoldDB" id="A0AA35TJ58"/>
<evidence type="ECO:0000256" key="1">
    <source>
        <dbReference type="ARBA" id="ARBA00023015"/>
    </source>
</evidence>
<dbReference type="InterPro" id="IPR001387">
    <property type="entry name" value="Cro/C1-type_HTH"/>
</dbReference>
<dbReference type="EMBL" id="CASHTH010003755">
    <property type="protein sequence ID" value="CAI8048872.1"/>
    <property type="molecule type" value="Genomic_DNA"/>
</dbReference>
<evidence type="ECO:0000313" key="7">
    <source>
        <dbReference type="Proteomes" id="UP001174909"/>
    </source>
</evidence>
<keyword evidence="3" id="KW-0804">Transcription</keyword>
<dbReference type="PANTHER" id="PTHR10245">
    <property type="entry name" value="ENDOTHELIAL DIFFERENTIATION-RELATED FACTOR 1 MULTIPROTEIN BRIDGING FACTOR 1"/>
    <property type="match status" value="1"/>
</dbReference>
<evidence type="ECO:0000259" key="5">
    <source>
        <dbReference type="PROSITE" id="PS50943"/>
    </source>
</evidence>
<feature type="compositionally biased region" description="Basic and acidic residues" evidence="4">
    <location>
        <begin position="53"/>
        <end position="64"/>
    </location>
</feature>
<gene>
    <name evidence="6" type="ORF">GBAR_LOCUS26934</name>
</gene>
<keyword evidence="2" id="KW-0238">DNA-binding</keyword>
<dbReference type="PROSITE" id="PS50943">
    <property type="entry name" value="HTH_CROC1"/>
    <property type="match status" value="1"/>
</dbReference>
<organism evidence="6 7">
    <name type="scientific">Geodia barretti</name>
    <name type="common">Barrett's horny sponge</name>
    <dbReference type="NCBI Taxonomy" id="519541"/>
    <lineage>
        <taxon>Eukaryota</taxon>
        <taxon>Metazoa</taxon>
        <taxon>Porifera</taxon>
        <taxon>Demospongiae</taxon>
        <taxon>Heteroscleromorpha</taxon>
        <taxon>Tetractinellida</taxon>
        <taxon>Astrophorina</taxon>
        <taxon>Geodiidae</taxon>
        <taxon>Geodia</taxon>
    </lineage>
</organism>
<dbReference type="PANTHER" id="PTHR10245:SF15">
    <property type="entry name" value="ENDOTHELIAL DIFFERENTIATION-RELATED FACTOR 1"/>
    <property type="match status" value="1"/>
</dbReference>
<dbReference type="Pfam" id="PF08523">
    <property type="entry name" value="MBF1"/>
    <property type="match status" value="1"/>
</dbReference>
<dbReference type="InterPro" id="IPR010982">
    <property type="entry name" value="Lambda_DNA-bd_dom_sf"/>
</dbReference>
<evidence type="ECO:0000256" key="3">
    <source>
        <dbReference type="ARBA" id="ARBA00023163"/>
    </source>
</evidence>
<dbReference type="Pfam" id="PF01381">
    <property type="entry name" value="HTH_3"/>
    <property type="match status" value="1"/>
</dbReference>
<keyword evidence="1" id="KW-0805">Transcription regulation</keyword>
<dbReference type="CDD" id="cd00093">
    <property type="entry name" value="HTH_XRE"/>
    <property type="match status" value="1"/>
</dbReference>
<dbReference type="GO" id="GO:0005634">
    <property type="term" value="C:nucleus"/>
    <property type="evidence" value="ECO:0007669"/>
    <property type="project" value="TreeGrafter"/>
</dbReference>
<feature type="domain" description="HTH cro/C1-type" evidence="5">
    <location>
        <begin position="80"/>
        <end position="134"/>
    </location>
</feature>
<dbReference type="SMART" id="SM00530">
    <property type="entry name" value="HTH_XRE"/>
    <property type="match status" value="1"/>
</dbReference>
<evidence type="ECO:0000256" key="2">
    <source>
        <dbReference type="ARBA" id="ARBA00023125"/>
    </source>
</evidence>
<dbReference type="InterPro" id="IPR013729">
    <property type="entry name" value="MBF1_N"/>
</dbReference>
<feature type="region of interest" description="Disordered" evidence="4">
    <location>
        <begin position="1"/>
        <end position="64"/>
    </location>
</feature>
<name>A0AA35TJ58_GEOBA</name>
<dbReference type="FunFam" id="1.10.260.40:FF:000015">
    <property type="entry name" value="Endothelial differentiation-related factor 1"/>
    <property type="match status" value="1"/>
</dbReference>
<dbReference type="GO" id="GO:0003677">
    <property type="term" value="F:DNA binding"/>
    <property type="evidence" value="ECO:0007669"/>
    <property type="project" value="UniProtKB-KW"/>
</dbReference>
<protein>
    <submittedName>
        <fullName evidence="6">Endothelial differentiation-related factor 1</fullName>
    </submittedName>
</protein>
<dbReference type="Proteomes" id="UP001174909">
    <property type="component" value="Unassembled WGS sequence"/>
</dbReference>
<keyword evidence="7" id="KW-1185">Reference proteome</keyword>
<accession>A0AA35TJ58</accession>
<comment type="caution">
    <text evidence="6">The sequence shown here is derived from an EMBL/GenBank/DDBJ whole genome shotgun (WGS) entry which is preliminary data.</text>
</comment>
<proteinExistence type="predicted"/>